<gene>
    <name evidence="1" type="ORF">GALL_420300</name>
</gene>
<reference evidence="1" key="1">
    <citation type="submission" date="2016-10" db="EMBL/GenBank/DDBJ databases">
        <title>Sequence of Gallionella enrichment culture.</title>
        <authorList>
            <person name="Poehlein A."/>
            <person name="Muehling M."/>
            <person name="Daniel R."/>
        </authorList>
    </citation>
    <scope>NUCLEOTIDE SEQUENCE</scope>
</reference>
<dbReference type="EMBL" id="MLJW01001910">
    <property type="protein sequence ID" value="OIQ76288.1"/>
    <property type="molecule type" value="Genomic_DNA"/>
</dbReference>
<protein>
    <submittedName>
        <fullName evidence="1">Uncharacterized protein</fullName>
    </submittedName>
</protein>
<dbReference type="AlphaFoldDB" id="A0A1J5PZA0"/>
<sequence length="87" mass="8962">MIGPARSTRSLSGLRSISSRPVFIVVLTPSMPTTEEMLATAGSCSSASTSASCRRCMAANEMSCGATVVAWISPVSCTGKKPLGMTM</sequence>
<comment type="caution">
    <text evidence="1">The sequence shown here is derived from an EMBL/GenBank/DDBJ whole genome shotgun (WGS) entry which is preliminary data.</text>
</comment>
<name>A0A1J5PZA0_9ZZZZ</name>
<accession>A0A1J5PZA0</accession>
<evidence type="ECO:0000313" key="1">
    <source>
        <dbReference type="EMBL" id="OIQ76288.1"/>
    </source>
</evidence>
<organism evidence="1">
    <name type="scientific">mine drainage metagenome</name>
    <dbReference type="NCBI Taxonomy" id="410659"/>
    <lineage>
        <taxon>unclassified sequences</taxon>
        <taxon>metagenomes</taxon>
        <taxon>ecological metagenomes</taxon>
    </lineage>
</organism>
<proteinExistence type="predicted"/>